<keyword evidence="5" id="KW-1185">Reference proteome</keyword>
<dbReference type="GO" id="GO:0005524">
    <property type="term" value="F:ATP binding"/>
    <property type="evidence" value="ECO:0007669"/>
    <property type="project" value="UniProtKB-KW"/>
</dbReference>
<name>A0A4W5NAQ6_9TELE</name>
<reference evidence="4" key="3">
    <citation type="submission" date="2025-09" db="UniProtKB">
        <authorList>
            <consortium name="Ensembl"/>
        </authorList>
    </citation>
    <scope>IDENTIFICATION</scope>
</reference>
<dbReference type="Ensembl" id="ENSHHUT00000048775.1">
    <property type="protein sequence ID" value="ENSHHUP00000047053.1"/>
    <property type="gene ID" value="ENSHHUG00000028603.1"/>
</dbReference>
<dbReference type="AlphaFoldDB" id="A0A4W5NAQ6"/>
<evidence type="ECO:0000313" key="5">
    <source>
        <dbReference type="Proteomes" id="UP000314982"/>
    </source>
</evidence>
<dbReference type="GO" id="GO:0015432">
    <property type="term" value="F:ABC-type bile acid transporter activity"/>
    <property type="evidence" value="ECO:0007669"/>
    <property type="project" value="TreeGrafter"/>
</dbReference>
<dbReference type="PANTHER" id="PTHR24221">
    <property type="entry name" value="ATP-BINDING CASSETTE SUB-FAMILY B"/>
    <property type="match status" value="1"/>
</dbReference>
<proteinExistence type="predicted"/>
<dbReference type="InterPro" id="IPR003439">
    <property type="entry name" value="ABC_transporter-like_ATP-bd"/>
</dbReference>
<evidence type="ECO:0000256" key="2">
    <source>
        <dbReference type="ARBA" id="ARBA00022840"/>
    </source>
</evidence>
<dbReference type="Pfam" id="PF00005">
    <property type="entry name" value="ABC_tran"/>
    <property type="match status" value="2"/>
</dbReference>
<keyword evidence="2" id="KW-0067">ATP-binding</keyword>
<dbReference type="InterPro" id="IPR003593">
    <property type="entry name" value="AAA+_ATPase"/>
</dbReference>
<reference evidence="4" key="2">
    <citation type="submission" date="2025-08" db="UniProtKB">
        <authorList>
            <consortium name="Ensembl"/>
        </authorList>
    </citation>
    <scope>IDENTIFICATION</scope>
</reference>
<evidence type="ECO:0000259" key="3">
    <source>
        <dbReference type="SMART" id="SM00382"/>
    </source>
</evidence>
<feature type="domain" description="AAA+ ATPase" evidence="3">
    <location>
        <begin position="88"/>
        <end position="171"/>
    </location>
</feature>
<dbReference type="Proteomes" id="UP000314982">
    <property type="component" value="Unassembled WGS sequence"/>
</dbReference>
<dbReference type="GO" id="GO:0016324">
    <property type="term" value="C:apical plasma membrane"/>
    <property type="evidence" value="ECO:0007669"/>
    <property type="project" value="TreeGrafter"/>
</dbReference>
<evidence type="ECO:0000256" key="1">
    <source>
        <dbReference type="ARBA" id="ARBA00022741"/>
    </source>
</evidence>
<keyword evidence="1" id="KW-0547">Nucleotide-binding</keyword>
<sequence>MCFLPCPLSLSVSIPSVRDVELLSFELDLLNLVQLCRRSTYTTCSSSISEPLLGPVRINPDTAHQDFFSISEPLLGPILDQLSVAVNSGETTAFVGPSGAGKSTAVQLIQRLYDPKEGMKYDTSVGSQGSQLSWRQKQRVAIARAIIRDPKILLLDEATSALDTDSEKVMSP</sequence>
<dbReference type="GeneTree" id="ENSGT00940000157564"/>
<dbReference type="GO" id="GO:0016887">
    <property type="term" value="F:ATP hydrolysis activity"/>
    <property type="evidence" value="ECO:0007669"/>
    <property type="project" value="InterPro"/>
</dbReference>
<accession>A0A4W5NAQ6</accession>
<dbReference type="SMART" id="SM00382">
    <property type="entry name" value="AAA"/>
    <property type="match status" value="1"/>
</dbReference>
<dbReference type="SUPFAM" id="SSF52540">
    <property type="entry name" value="P-loop containing nucleoside triphosphate hydrolases"/>
    <property type="match status" value="1"/>
</dbReference>
<dbReference type="InterPro" id="IPR039421">
    <property type="entry name" value="Type_1_exporter"/>
</dbReference>
<organism evidence="4 5">
    <name type="scientific">Hucho hucho</name>
    <name type="common">huchen</name>
    <dbReference type="NCBI Taxonomy" id="62062"/>
    <lineage>
        <taxon>Eukaryota</taxon>
        <taxon>Metazoa</taxon>
        <taxon>Chordata</taxon>
        <taxon>Craniata</taxon>
        <taxon>Vertebrata</taxon>
        <taxon>Euteleostomi</taxon>
        <taxon>Actinopterygii</taxon>
        <taxon>Neopterygii</taxon>
        <taxon>Teleostei</taxon>
        <taxon>Protacanthopterygii</taxon>
        <taxon>Salmoniformes</taxon>
        <taxon>Salmonidae</taxon>
        <taxon>Salmoninae</taxon>
        <taxon>Hucho</taxon>
    </lineage>
</organism>
<dbReference type="InterPro" id="IPR027417">
    <property type="entry name" value="P-loop_NTPase"/>
</dbReference>
<protein>
    <recommendedName>
        <fullName evidence="3">AAA+ ATPase domain-containing protein</fullName>
    </recommendedName>
</protein>
<dbReference type="PANTHER" id="PTHR24221:SF165">
    <property type="entry name" value="BILE SALT EXPORT PUMP"/>
    <property type="match status" value="1"/>
</dbReference>
<dbReference type="Gene3D" id="3.40.50.300">
    <property type="entry name" value="P-loop containing nucleotide triphosphate hydrolases"/>
    <property type="match status" value="2"/>
</dbReference>
<evidence type="ECO:0000313" key="4">
    <source>
        <dbReference type="Ensembl" id="ENSHHUP00000047053.1"/>
    </source>
</evidence>
<dbReference type="GO" id="GO:0015126">
    <property type="term" value="F:canalicular bile acid transmembrane transporter activity"/>
    <property type="evidence" value="ECO:0007669"/>
    <property type="project" value="TreeGrafter"/>
</dbReference>
<reference evidence="5" key="1">
    <citation type="submission" date="2018-06" db="EMBL/GenBank/DDBJ databases">
        <title>Genome assembly of Danube salmon.</title>
        <authorList>
            <person name="Macqueen D.J."/>
            <person name="Gundappa M.K."/>
        </authorList>
    </citation>
    <scope>NUCLEOTIDE SEQUENCE [LARGE SCALE GENOMIC DNA]</scope>
</reference>